<evidence type="ECO:0000256" key="1">
    <source>
        <dbReference type="ARBA" id="ARBA00000213"/>
    </source>
</evidence>
<dbReference type="GO" id="GO:0006281">
    <property type="term" value="P:DNA repair"/>
    <property type="evidence" value="ECO:0007669"/>
    <property type="project" value="TreeGrafter"/>
</dbReference>
<evidence type="ECO:0000256" key="8">
    <source>
        <dbReference type="ARBA" id="ARBA00023235"/>
    </source>
</evidence>
<dbReference type="CDD" id="cd03362">
    <property type="entry name" value="TOPRIM_TopoIA_TopoIII"/>
    <property type="match status" value="1"/>
</dbReference>
<dbReference type="NCBIfam" id="NF005829">
    <property type="entry name" value="PRK07726.1"/>
    <property type="match status" value="1"/>
</dbReference>
<dbReference type="InterPro" id="IPR023406">
    <property type="entry name" value="Topo_IA_AS"/>
</dbReference>
<dbReference type="PROSITE" id="PS50880">
    <property type="entry name" value="TOPRIM"/>
    <property type="match status" value="1"/>
</dbReference>
<dbReference type="SMART" id="SM00437">
    <property type="entry name" value="TOP1Ac"/>
    <property type="match status" value="1"/>
</dbReference>
<evidence type="ECO:0000256" key="2">
    <source>
        <dbReference type="ARBA" id="ARBA00009446"/>
    </source>
</evidence>
<accession>A0A3E5GVQ7</accession>
<dbReference type="GO" id="GO:0043597">
    <property type="term" value="C:cytoplasmic replication fork"/>
    <property type="evidence" value="ECO:0007669"/>
    <property type="project" value="TreeGrafter"/>
</dbReference>
<dbReference type="Proteomes" id="UP000261055">
    <property type="component" value="Unassembled WGS sequence"/>
</dbReference>
<dbReference type="RefSeq" id="WP_009259780.1">
    <property type="nucleotide sequence ID" value="NZ_QSVQ01000002.1"/>
</dbReference>
<reference evidence="15 16" key="1">
    <citation type="submission" date="2018-08" db="EMBL/GenBank/DDBJ databases">
        <title>A genome reference for cultivated species of the human gut microbiota.</title>
        <authorList>
            <person name="Zou Y."/>
            <person name="Xue W."/>
            <person name="Luo G."/>
        </authorList>
    </citation>
    <scope>NUCLEOTIDE SEQUENCE [LARGE SCALE GENOMIC DNA]</scope>
    <source>
        <strain evidence="15 16">OM02-12</strain>
    </source>
</reference>
<dbReference type="Gene3D" id="1.10.460.10">
    <property type="entry name" value="Topoisomerase I, domain 2"/>
    <property type="match status" value="1"/>
</dbReference>
<dbReference type="Pfam" id="PF01751">
    <property type="entry name" value="Toprim"/>
    <property type="match status" value="1"/>
</dbReference>
<dbReference type="GO" id="GO:0006310">
    <property type="term" value="P:DNA recombination"/>
    <property type="evidence" value="ECO:0007669"/>
    <property type="project" value="TreeGrafter"/>
</dbReference>
<dbReference type="InterPro" id="IPR013824">
    <property type="entry name" value="Topo_IA_cen_sub1"/>
</dbReference>
<dbReference type="GO" id="GO:0006265">
    <property type="term" value="P:DNA topological change"/>
    <property type="evidence" value="ECO:0007669"/>
    <property type="project" value="InterPro"/>
</dbReference>
<evidence type="ECO:0000256" key="5">
    <source>
        <dbReference type="ARBA" id="ARBA00022842"/>
    </source>
</evidence>
<dbReference type="SMART" id="SM00493">
    <property type="entry name" value="TOPRIM"/>
    <property type="match status" value="1"/>
</dbReference>
<keyword evidence="16" id="KW-1185">Reference proteome</keyword>
<evidence type="ECO:0000256" key="7">
    <source>
        <dbReference type="ARBA" id="ARBA00023125"/>
    </source>
</evidence>
<feature type="domain" description="Topo IA-type catalytic" evidence="14">
    <location>
        <begin position="152"/>
        <end position="575"/>
    </location>
</feature>
<evidence type="ECO:0000256" key="6">
    <source>
        <dbReference type="ARBA" id="ARBA00023029"/>
    </source>
</evidence>
<evidence type="ECO:0000313" key="16">
    <source>
        <dbReference type="Proteomes" id="UP000261055"/>
    </source>
</evidence>
<name>A0A3E5GVQ7_9FIRM</name>
<dbReference type="NCBIfam" id="TIGR01056">
    <property type="entry name" value="topB"/>
    <property type="match status" value="1"/>
</dbReference>
<evidence type="ECO:0000256" key="9">
    <source>
        <dbReference type="ARBA" id="ARBA00030003"/>
    </source>
</evidence>
<dbReference type="Gene3D" id="3.40.50.140">
    <property type="match status" value="1"/>
</dbReference>
<keyword evidence="7" id="KW-0238">DNA-binding</keyword>
<dbReference type="Gene3D" id="1.10.290.10">
    <property type="entry name" value="Topoisomerase I, domain 4"/>
    <property type="match status" value="1"/>
</dbReference>
<evidence type="ECO:0000256" key="4">
    <source>
        <dbReference type="ARBA" id="ARBA00022723"/>
    </source>
</evidence>
<dbReference type="SUPFAM" id="SSF56712">
    <property type="entry name" value="Prokaryotic type I DNA topoisomerase"/>
    <property type="match status" value="1"/>
</dbReference>
<evidence type="ECO:0000259" key="13">
    <source>
        <dbReference type="PROSITE" id="PS50880"/>
    </source>
</evidence>
<dbReference type="InterPro" id="IPR023405">
    <property type="entry name" value="Topo_IA_core_domain"/>
</dbReference>
<dbReference type="EC" id="5.6.2.1" evidence="3"/>
<dbReference type="GO" id="GO:0003677">
    <property type="term" value="F:DNA binding"/>
    <property type="evidence" value="ECO:0007669"/>
    <property type="project" value="UniProtKB-KW"/>
</dbReference>
<evidence type="ECO:0000256" key="11">
    <source>
        <dbReference type="ARBA" id="ARBA00032235"/>
    </source>
</evidence>
<dbReference type="SMART" id="SM00436">
    <property type="entry name" value="TOP1Bc"/>
    <property type="match status" value="1"/>
</dbReference>
<dbReference type="PROSITE" id="PS52039">
    <property type="entry name" value="TOPO_IA_2"/>
    <property type="match status" value="1"/>
</dbReference>
<dbReference type="InterPro" id="IPR013497">
    <property type="entry name" value="Topo_IA_cen"/>
</dbReference>
<dbReference type="InterPro" id="IPR013826">
    <property type="entry name" value="Topo_IA_cen_sub3"/>
</dbReference>
<protein>
    <recommendedName>
        <fullName evidence="3">DNA topoisomerase</fullName>
        <ecNumber evidence="3">5.6.2.1</ecNumber>
    </recommendedName>
    <alternativeName>
        <fullName evidence="12">Omega-protein</fullName>
    </alternativeName>
    <alternativeName>
        <fullName evidence="11">Relaxing enzyme</fullName>
    </alternativeName>
    <alternativeName>
        <fullName evidence="9">Swivelase</fullName>
    </alternativeName>
    <alternativeName>
        <fullName evidence="10">Untwisting enzyme</fullName>
    </alternativeName>
</protein>
<comment type="caution">
    <text evidence="15">The sequence shown here is derived from an EMBL/GenBank/DDBJ whole genome shotgun (WGS) entry which is preliminary data.</text>
</comment>
<dbReference type="InterPro" id="IPR006171">
    <property type="entry name" value="TOPRIM_dom"/>
</dbReference>
<dbReference type="EMBL" id="QSVQ01000002">
    <property type="protein sequence ID" value="RGO54090.1"/>
    <property type="molecule type" value="Genomic_DNA"/>
</dbReference>
<dbReference type="GO" id="GO:0003917">
    <property type="term" value="F:DNA topoisomerase type I (single strand cut, ATP-independent) activity"/>
    <property type="evidence" value="ECO:0007669"/>
    <property type="project" value="UniProtKB-EC"/>
</dbReference>
<dbReference type="InterPro" id="IPR003602">
    <property type="entry name" value="Topo_IA_DNA-bd_dom"/>
</dbReference>
<dbReference type="AlphaFoldDB" id="A0A3E5GVQ7"/>
<dbReference type="InterPro" id="IPR034144">
    <property type="entry name" value="TOPRIM_TopoIII"/>
</dbReference>
<dbReference type="GO" id="GO:0046872">
    <property type="term" value="F:metal ion binding"/>
    <property type="evidence" value="ECO:0007669"/>
    <property type="project" value="UniProtKB-KW"/>
</dbReference>
<dbReference type="InterPro" id="IPR000380">
    <property type="entry name" value="Topo_IA"/>
</dbReference>
<dbReference type="Gene3D" id="2.70.20.10">
    <property type="entry name" value="Topoisomerase I, domain 3"/>
    <property type="match status" value="1"/>
</dbReference>
<evidence type="ECO:0000313" key="15">
    <source>
        <dbReference type="EMBL" id="RGO54090.1"/>
    </source>
</evidence>
<proteinExistence type="inferred from homology"/>
<feature type="domain" description="Toprim" evidence="13">
    <location>
        <begin position="2"/>
        <end position="135"/>
    </location>
</feature>
<dbReference type="InterPro" id="IPR013825">
    <property type="entry name" value="Topo_IA_cen_sub2"/>
</dbReference>
<keyword evidence="8 15" id="KW-0413">Isomerase</keyword>
<dbReference type="InterPro" id="IPR003601">
    <property type="entry name" value="Topo_IA_2"/>
</dbReference>
<keyword evidence="5" id="KW-0460">Magnesium</keyword>
<evidence type="ECO:0000256" key="10">
    <source>
        <dbReference type="ARBA" id="ARBA00031985"/>
    </source>
</evidence>
<evidence type="ECO:0000256" key="3">
    <source>
        <dbReference type="ARBA" id="ARBA00012891"/>
    </source>
</evidence>
<gene>
    <name evidence="15" type="ORF">DXB12_03050</name>
</gene>
<dbReference type="PANTHER" id="PTHR11390">
    <property type="entry name" value="PROKARYOTIC DNA TOPOISOMERASE"/>
    <property type="match status" value="1"/>
</dbReference>
<dbReference type="PANTHER" id="PTHR11390:SF21">
    <property type="entry name" value="DNA TOPOISOMERASE 3-ALPHA"/>
    <property type="match status" value="1"/>
</dbReference>
<comment type="catalytic activity">
    <reaction evidence="1">
        <text>ATP-independent breakage of single-stranded DNA, followed by passage and rejoining.</text>
        <dbReference type="EC" id="5.6.2.1"/>
    </reaction>
</comment>
<evidence type="ECO:0000256" key="12">
    <source>
        <dbReference type="ARBA" id="ARBA00032877"/>
    </source>
</evidence>
<dbReference type="InterPro" id="IPR005738">
    <property type="entry name" value="TopoIII"/>
</dbReference>
<dbReference type="PRINTS" id="PR00417">
    <property type="entry name" value="PRTPISMRASEI"/>
</dbReference>
<dbReference type="PROSITE" id="PS00396">
    <property type="entry name" value="TOPO_IA_1"/>
    <property type="match status" value="1"/>
</dbReference>
<dbReference type="Pfam" id="PF01131">
    <property type="entry name" value="Topoisom_bac"/>
    <property type="match status" value="1"/>
</dbReference>
<sequence length="691" mass="76625">MLKLVVCEKPSVAQSISKVLGATKRGDGFLEGGGYIVSWCVGHLVELAQPESYEERYAKWRKEDLPILPHSWKYQVTAATKKQFSVLKKLMLRPDVESLVCATDAGREGELIFRLVYHQCGCKKPFERLWISSMEDTAIREGFANLKPGTEYDALYEAALCRERADWIVGINATRLFSCLYGVTLNVGRVMTPTLGMVVLREAAISAFVPESFYTVQITVNDFTVSSERFKGKTDAESCRKACQEAGTATVCKVERREKSEKPPALYDLTTLQREANRLFGFTAQQTLDYMQSLYEKKLVTYPRTDSRYLTEDMASSLPGLAENSAFAFDVQRPAVVHASAVINGKKVTDHHALLPTASMAKADLAALPAGEQSVVRMIVARFLAAVSEPHRYAETAVELSCAGTVFSAKGKEILDDGWKTMERQLLPKEEKAAKMLPPLAEGEALPLQKTEIKEGKTSPPKHFTEDLLLQAMEAASADDFPEDAERKGIGTPATRAAIIEKLVLKGFLERKGSGKVKTLIPTEKGKALITVTPEQLQSPAMTADWEEKLSEVEHGEYAPETFMDEISGMIMELVNNYEIVKGAKVLMPGTTVIGTCPHCGAEVIERQKGWFCSNRECRFILWKDNAYFKKIGKRLTAQMAERLVRDGRIRVKDCKSQKTGKTYNASVLLSTEADGRPKFQLEFESGGGGK</sequence>
<keyword evidence="6" id="KW-0799">Topoisomerase</keyword>
<dbReference type="CDD" id="cd00186">
    <property type="entry name" value="TOP1Ac"/>
    <property type="match status" value="1"/>
</dbReference>
<keyword evidence="4" id="KW-0479">Metal-binding</keyword>
<comment type="similarity">
    <text evidence="2">Belongs to the type IA topoisomerase family.</text>
</comment>
<organism evidence="15 16">
    <name type="scientific">Dorea formicigenerans</name>
    <dbReference type="NCBI Taxonomy" id="39486"/>
    <lineage>
        <taxon>Bacteria</taxon>
        <taxon>Bacillati</taxon>
        <taxon>Bacillota</taxon>
        <taxon>Clostridia</taxon>
        <taxon>Lachnospirales</taxon>
        <taxon>Lachnospiraceae</taxon>
        <taxon>Dorea</taxon>
    </lineage>
</organism>
<evidence type="ECO:0000259" key="14">
    <source>
        <dbReference type="PROSITE" id="PS52039"/>
    </source>
</evidence>